<protein>
    <submittedName>
        <fullName evidence="1">Cell morphogenesis protein PAG1</fullName>
    </submittedName>
</protein>
<evidence type="ECO:0000313" key="1">
    <source>
        <dbReference type="EMBL" id="KAK8208055.1"/>
    </source>
</evidence>
<organism evidence="1 2">
    <name type="scientific">Zalaria obscura</name>
    <dbReference type="NCBI Taxonomy" id="2024903"/>
    <lineage>
        <taxon>Eukaryota</taxon>
        <taxon>Fungi</taxon>
        <taxon>Dikarya</taxon>
        <taxon>Ascomycota</taxon>
        <taxon>Pezizomycotina</taxon>
        <taxon>Dothideomycetes</taxon>
        <taxon>Dothideomycetidae</taxon>
        <taxon>Dothideales</taxon>
        <taxon>Zalariaceae</taxon>
        <taxon>Zalaria</taxon>
    </lineage>
</organism>
<gene>
    <name evidence="1" type="primary">TAO3_2</name>
    <name evidence="1" type="ORF">M8818_004093</name>
</gene>
<reference evidence="1" key="1">
    <citation type="submission" date="2024-02" db="EMBL/GenBank/DDBJ databases">
        <title>Metagenome Assembled Genome of Zalaria obscura JY119.</title>
        <authorList>
            <person name="Vighnesh L."/>
            <person name="Jagadeeshwari U."/>
            <person name="Venkata Ramana C."/>
            <person name="Sasikala C."/>
        </authorList>
    </citation>
    <scope>NUCLEOTIDE SEQUENCE</scope>
    <source>
        <strain evidence="1">JY119</strain>
    </source>
</reference>
<accession>A0ACC3SDJ2</accession>
<name>A0ACC3SDJ2_9PEZI</name>
<sequence>MSDYTDYLAANVLNEGQIRESSSIFKSFAKAKPKVAKQETESSKEPSPAPEDNPMAGVSDDDNEEDSMMLDDQPAKEPTGKSKKEREEELRKMMEAEDEPMEDAPSNPIDAPNEIVPEEKQESQNKEEPIETVTVTNGRRRGRRRVMKKKTVRDEEGYLVTKEEAAWESFSEDEPAPKKAKTSVAPPAAKAKKGGKPGQGNIMSFFSKNSQEASGPLLTTVTRLDIHAPAGDRTAPTSPDSSIATSPPPEPLLVAPPLPPGVSRDPSLNRRRTHSAASRTIPPRGQTPATQLQTSPSFDNVCGPSADAGFDQLISALGHIVRHKPKSLIDSLMLWRKGKSDATTQLYSELQAARSTGGQQYGTMRRLDSAHSVVNGTTNQYPTAASAATISDIEYSIRQAERRSAISVYILCRVLIEVIKQCDLAALTNDTAERLEDTIWIQLCKTEPEAVYHHAIKRAQWDIFGRLLGEMSRVRFDRVVDKYITDLETAHKKLGVKGHAEKELETKTALLVHQMRFLQVKSYPEEAWDSACDLFQLLASLSASADRWHRNLRVQLAEVEAGSGNDSAKTFATTHETQALDACLSVDDCRGLRFTHRRILSTMVGYGATDSAKTQGKSHEAHSVESTLPSSVALRVPDF</sequence>
<dbReference type="Proteomes" id="UP001320706">
    <property type="component" value="Unassembled WGS sequence"/>
</dbReference>
<dbReference type="EMBL" id="JAMKPW020000019">
    <property type="protein sequence ID" value="KAK8208055.1"/>
    <property type="molecule type" value="Genomic_DNA"/>
</dbReference>
<comment type="caution">
    <text evidence="1">The sequence shown here is derived from an EMBL/GenBank/DDBJ whole genome shotgun (WGS) entry which is preliminary data.</text>
</comment>
<evidence type="ECO:0000313" key="2">
    <source>
        <dbReference type="Proteomes" id="UP001320706"/>
    </source>
</evidence>
<keyword evidence="2" id="KW-1185">Reference proteome</keyword>
<proteinExistence type="predicted"/>